<evidence type="ECO:0000313" key="2">
    <source>
        <dbReference type="Proteomes" id="UP001497535"/>
    </source>
</evidence>
<proteinExistence type="predicted"/>
<accession>A0ACB1A906</accession>
<protein>
    <submittedName>
        <fullName evidence="1">Uncharacterized protein</fullName>
    </submittedName>
</protein>
<gene>
    <name evidence="1" type="ORF">MENTE1834_LOCUS35594</name>
</gene>
<dbReference type="Proteomes" id="UP001497535">
    <property type="component" value="Unassembled WGS sequence"/>
</dbReference>
<reference evidence="1" key="1">
    <citation type="submission" date="2023-11" db="EMBL/GenBank/DDBJ databases">
        <authorList>
            <person name="Poullet M."/>
        </authorList>
    </citation>
    <scope>NUCLEOTIDE SEQUENCE</scope>
    <source>
        <strain evidence="1">E1834</strain>
    </source>
</reference>
<organism evidence="1 2">
    <name type="scientific">Meloidogyne enterolobii</name>
    <name type="common">Root-knot nematode worm</name>
    <name type="synonym">Meloidogyne mayaguensis</name>
    <dbReference type="NCBI Taxonomy" id="390850"/>
    <lineage>
        <taxon>Eukaryota</taxon>
        <taxon>Metazoa</taxon>
        <taxon>Ecdysozoa</taxon>
        <taxon>Nematoda</taxon>
        <taxon>Chromadorea</taxon>
        <taxon>Rhabditida</taxon>
        <taxon>Tylenchina</taxon>
        <taxon>Tylenchomorpha</taxon>
        <taxon>Tylenchoidea</taxon>
        <taxon>Meloidogynidae</taxon>
        <taxon>Meloidogyninae</taxon>
        <taxon>Meloidogyne</taxon>
    </lineage>
</organism>
<sequence length="148" mass="17271">MVKIYGVGLENVYKKQTQKLDINYETKTILEETDGIFYNFEIKKNNVPRISYDDLQRENIKLSKDNSVESLVEYSLNYQQLKAAVEFFSIEANTSALLTFISKIKEGEDKAMLKELNMAYLHKYAEKLHKTLNKKKSFLTSKNKQVNL</sequence>
<name>A0ACB1A906_MELEN</name>
<evidence type="ECO:0000313" key="1">
    <source>
        <dbReference type="EMBL" id="CAK5087966.1"/>
    </source>
</evidence>
<dbReference type="EMBL" id="CAVMJV010000068">
    <property type="protein sequence ID" value="CAK5087966.1"/>
    <property type="molecule type" value="Genomic_DNA"/>
</dbReference>
<keyword evidence="2" id="KW-1185">Reference proteome</keyword>
<comment type="caution">
    <text evidence="1">The sequence shown here is derived from an EMBL/GenBank/DDBJ whole genome shotgun (WGS) entry which is preliminary data.</text>
</comment>